<dbReference type="GeneTree" id="ENSGT01010000228820"/>
<reference evidence="1 2" key="1">
    <citation type="submission" date="2018-03" db="EMBL/GenBank/DDBJ databases">
        <title>Finding Nemo's genes: A chromosome-scale reference assembly of the genome of the orange clownfish Amphiprion percula.</title>
        <authorList>
            <person name="Lehmann R."/>
        </authorList>
    </citation>
    <scope>NUCLEOTIDE SEQUENCE</scope>
</reference>
<evidence type="ECO:0000313" key="2">
    <source>
        <dbReference type="Proteomes" id="UP000265080"/>
    </source>
</evidence>
<accession>A0A3P8RI65</accession>
<organism evidence="1 2">
    <name type="scientific">Amphiprion percula</name>
    <name type="common">Orange clownfish</name>
    <name type="synonym">Lutjanus percula</name>
    <dbReference type="NCBI Taxonomy" id="161767"/>
    <lineage>
        <taxon>Eukaryota</taxon>
        <taxon>Metazoa</taxon>
        <taxon>Chordata</taxon>
        <taxon>Craniata</taxon>
        <taxon>Vertebrata</taxon>
        <taxon>Euteleostomi</taxon>
        <taxon>Actinopterygii</taxon>
        <taxon>Neopterygii</taxon>
        <taxon>Teleostei</taxon>
        <taxon>Neoteleostei</taxon>
        <taxon>Acanthomorphata</taxon>
        <taxon>Ovalentaria</taxon>
        <taxon>Pomacentridae</taxon>
        <taxon>Amphiprion</taxon>
    </lineage>
</organism>
<reference evidence="1" key="3">
    <citation type="submission" date="2025-09" db="UniProtKB">
        <authorList>
            <consortium name="Ensembl"/>
        </authorList>
    </citation>
    <scope>IDENTIFICATION</scope>
</reference>
<name>A0A3P8RI65_AMPPE</name>
<dbReference type="Ensembl" id="ENSAPET00000000188.1">
    <property type="protein sequence ID" value="ENSAPEP00000000183.1"/>
    <property type="gene ID" value="ENSAPEG00000000137.1"/>
</dbReference>
<dbReference type="Proteomes" id="UP000265080">
    <property type="component" value="Chromosome 1"/>
</dbReference>
<keyword evidence="2" id="KW-1185">Reference proteome</keyword>
<reference evidence="1" key="2">
    <citation type="submission" date="2025-08" db="UniProtKB">
        <authorList>
            <consortium name="Ensembl"/>
        </authorList>
    </citation>
    <scope>IDENTIFICATION</scope>
</reference>
<dbReference type="AlphaFoldDB" id="A0A3P8RI65"/>
<evidence type="ECO:0000313" key="1">
    <source>
        <dbReference type="Ensembl" id="ENSAPEP00000000183.1"/>
    </source>
</evidence>
<sequence>DKQSLTHSHLRQETKAIKSLKQDNSITILPKRTLKTLLKPLLETNKITQEAYNHLIPTAKITPWIYGTPKIHKKDTPLRPISVHSSAKDGWLGEKSCSFYFHAGNSLKLPTKMRRICPQPSPVFSTGVGALHFEVKRVISLFLSASHLLSNTNFTNCS</sequence>
<proteinExistence type="predicted"/>
<protein>
    <submittedName>
        <fullName evidence="1">Uncharacterized protein</fullName>
    </submittedName>
</protein>